<keyword evidence="3" id="KW-1185">Reference proteome</keyword>
<evidence type="ECO:0000313" key="3">
    <source>
        <dbReference type="Proteomes" id="UP000663879"/>
    </source>
</evidence>
<dbReference type="AlphaFoldDB" id="A0A814SHB8"/>
<feature type="compositionally biased region" description="Basic and acidic residues" evidence="1">
    <location>
        <begin position="56"/>
        <end position="65"/>
    </location>
</feature>
<feature type="compositionally biased region" description="Basic and acidic residues" evidence="1">
    <location>
        <begin position="23"/>
        <end position="35"/>
    </location>
</feature>
<reference evidence="2" key="1">
    <citation type="submission" date="2021-02" db="EMBL/GenBank/DDBJ databases">
        <authorList>
            <person name="Nowell W R."/>
        </authorList>
    </citation>
    <scope>NUCLEOTIDE SEQUENCE</scope>
    <source>
        <strain evidence="2">Ploen Becks lab</strain>
    </source>
</reference>
<organism evidence="2 3">
    <name type="scientific">Brachionus calyciflorus</name>
    <dbReference type="NCBI Taxonomy" id="104777"/>
    <lineage>
        <taxon>Eukaryota</taxon>
        <taxon>Metazoa</taxon>
        <taxon>Spiralia</taxon>
        <taxon>Gnathifera</taxon>
        <taxon>Rotifera</taxon>
        <taxon>Eurotatoria</taxon>
        <taxon>Monogononta</taxon>
        <taxon>Pseudotrocha</taxon>
        <taxon>Ploima</taxon>
        <taxon>Brachionidae</taxon>
        <taxon>Brachionus</taxon>
    </lineage>
</organism>
<feature type="non-terminal residue" evidence="2">
    <location>
        <position position="1"/>
    </location>
</feature>
<feature type="compositionally biased region" description="Acidic residues" evidence="1">
    <location>
        <begin position="67"/>
        <end position="86"/>
    </location>
</feature>
<gene>
    <name evidence="2" type="ORF">OXX778_LOCUS23100</name>
</gene>
<proteinExistence type="predicted"/>
<sequence>KPPKDQRIKFFVSCCNKANRRCYDSHKSKEAERAGFGKTPSKNSTKNKLSAQNKPIESKKSKSIEDSSSEEFSSEEFSYENSDSDD</sequence>
<feature type="compositionally biased region" description="Polar residues" evidence="1">
    <location>
        <begin position="40"/>
        <end position="55"/>
    </location>
</feature>
<comment type="caution">
    <text evidence="2">The sequence shown here is derived from an EMBL/GenBank/DDBJ whole genome shotgun (WGS) entry which is preliminary data.</text>
</comment>
<dbReference type="EMBL" id="CAJNOC010011128">
    <property type="protein sequence ID" value="CAF1146036.1"/>
    <property type="molecule type" value="Genomic_DNA"/>
</dbReference>
<evidence type="ECO:0000256" key="1">
    <source>
        <dbReference type="SAM" id="MobiDB-lite"/>
    </source>
</evidence>
<name>A0A814SHB8_9BILA</name>
<protein>
    <submittedName>
        <fullName evidence="2">Uncharacterized protein</fullName>
    </submittedName>
</protein>
<feature type="region of interest" description="Disordered" evidence="1">
    <location>
        <begin position="23"/>
        <end position="86"/>
    </location>
</feature>
<dbReference type="Proteomes" id="UP000663879">
    <property type="component" value="Unassembled WGS sequence"/>
</dbReference>
<accession>A0A814SHB8</accession>
<evidence type="ECO:0000313" key="2">
    <source>
        <dbReference type="EMBL" id="CAF1146036.1"/>
    </source>
</evidence>